<organism evidence="1 2">
    <name type="scientific">Luteibacter flocculans</name>
    <dbReference type="NCBI Taxonomy" id="2780091"/>
    <lineage>
        <taxon>Bacteria</taxon>
        <taxon>Pseudomonadati</taxon>
        <taxon>Pseudomonadota</taxon>
        <taxon>Gammaproteobacteria</taxon>
        <taxon>Lysobacterales</taxon>
        <taxon>Rhodanobacteraceae</taxon>
        <taxon>Luteibacter</taxon>
    </lineage>
</organism>
<keyword evidence="2" id="KW-1185">Reference proteome</keyword>
<sequence length="210" mass="22419">MLRTLLPTDSQRHSITNVVTDDIERRPFGHPLSIPDDFQSSVELLVHEAVRHPVDGDISQGIPETPTAPSLGGRVTLLTGAMAVGSSFAASLSAAISRNDRLRLLVPHAYAVPTEVASLQDDFGGNVVTFSEGVYVTFRSGHAGPEIVRRALASMIGGYSVAWLFDDGEALYHPVIAAVPIFDGDGFALVARSPAAMRTFLPDIPIPVLH</sequence>
<proteinExistence type="predicted"/>
<dbReference type="RefSeq" id="WP_250338921.1">
    <property type="nucleotide sequence ID" value="NZ_CP063231.1"/>
</dbReference>
<dbReference type="EMBL" id="CP063231">
    <property type="protein sequence ID" value="URL58176.1"/>
    <property type="molecule type" value="Genomic_DNA"/>
</dbReference>
<evidence type="ECO:0000313" key="1">
    <source>
        <dbReference type="EMBL" id="URL58176.1"/>
    </source>
</evidence>
<reference evidence="1" key="1">
    <citation type="submission" date="2020-10" db="EMBL/GenBank/DDBJ databases">
        <title>Whole-genome sequence of Luteibacter sp. EIF3.</title>
        <authorList>
            <person name="Friedrich I."/>
            <person name="Hertel R."/>
            <person name="Daniel R."/>
        </authorList>
    </citation>
    <scope>NUCLEOTIDE SEQUENCE</scope>
    <source>
        <strain evidence="1">EIF3</strain>
    </source>
</reference>
<accession>A0ABY4T0S9</accession>
<evidence type="ECO:0000313" key="2">
    <source>
        <dbReference type="Proteomes" id="UP001056681"/>
    </source>
</evidence>
<protein>
    <submittedName>
        <fullName evidence="1">Uncharacterized protein</fullName>
    </submittedName>
</protein>
<gene>
    <name evidence="1" type="ORF">IM816_16500</name>
</gene>
<name>A0ABY4T0S9_9GAMM</name>
<dbReference type="Proteomes" id="UP001056681">
    <property type="component" value="Chromosome"/>
</dbReference>